<dbReference type="InterPro" id="IPR038459">
    <property type="entry name" value="MT_TRM10-typ_sf"/>
</dbReference>
<name>A0A1Q3E0N5_LENED</name>
<evidence type="ECO:0000259" key="10">
    <source>
        <dbReference type="PROSITE" id="PS51675"/>
    </source>
</evidence>
<comment type="catalytic activity">
    <reaction evidence="8">
        <text>guanosine(9) in tRNA + S-adenosyl-L-methionine = N(1)-methylguanosine(9) in tRNA + S-adenosyl-L-homocysteine + H(+)</text>
        <dbReference type="Rhea" id="RHEA:43156"/>
        <dbReference type="Rhea" id="RHEA-COMP:10367"/>
        <dbReference type="Rhea" id="RHEA-COMP:10368"/>
        <dbReference type="ChEBI" id="CHEBI:15378"/>
        <dbReference type="ChEBI" id="CHEBI:57856"/>
        <dbReference type="ChEBI" id="CHEBI:59789"/>
        <dbReference type="ChEBI" id="CHEBI:73542"/>
        <dbReference type="ChEBI" id="CHEBI:74269"/>
        <dbReference type="EC" id="2.1.1.221"/>
    </reaction>
</comment>
<dbReference type="InterPro" id="IPR007356">
    <property type="entry name" value="tRNA_m1G_MeTrfase_euk"/>
</dbReference>
<dbReference type="GO" id="GO:0052905">
    <property type="term" value="F:tRNA (guanosine(9)-N1)-methyltransferase activity"/>
    <property type="evidence" value="ECO:0007669"/>
    <property type="project" value="UniProtKB-EC"/>
</dbReference>
<accession>A0A1Q3E0N5</accession>
<dbReference type="PANTHER" id="PTHR13563">
    <property type="entry name" value="TRNA (GUANINE-9-) METHYLTRANSFERASE"/>
    <property type="match status" value="1"/>
</dbReference>
<keyword evidence="3 11" id="KW-0489">Methyltransferase</keyword>
<dbReference type="GO" id="GO:0002939">
    <property type="term" value="P:tRNA N1-guanine methylation"/>
    <property type="evidence" value="ECO:0007669"/>
    <property type="project" value="TreeGrafter"/>
</dbReference>
<feature type="compositionally biased region" description="Acidic residues" evidence="9">
    <location>
        <begin position="286"/>
        <end position="296"/>
    </location>
</feature>
<feature type="compositionally biased region" description="Basic and acidic residues" evidence="9">
    <location>
        <begin position="275"/>
        <end position="285"/>
    </location>
</feature>
<gene>
    <name evidence="11" type="ORF">LENED_002363</name>
</gene>
<evidence type="ECO:0000256" key="9">
    <source>
        <dbReference type="SAM" id="MobiDB-lite"/>
    </source>
</evidence>
<dbReference type="CDD" id="cd18089">
    <property type="entry name" value="SPOUT_Trm10-like"/>
    <property type="match status" value="1"/>
</dbReference>
<evidence type="ECO:0000256" key="3">
    <source>
        <dbReference type="ARBA" id="ARBA00022603"/>
    </source>
</evidence>
<dbReference type="EMBL" id="BDGU01000042">
    <property type="protein sequence ID" value="GAW00813.1"/>
    <property type="molecule type" value="Genomic_DNA"/>
</dbReference>
<feature type="domain" description="SAM-dependent MTase TRM10-type" evidence="10">
    <location>
        <begin position="94"/>
        <end position="273"/>
    </location>
</feature>
<dbReference type="Gene3D" id="3.40.1280.30">
    <property type="match status" value="1"/>
</dbReference>
<evidence type="ECO:0000256" key="1">
    <source>
        <dbReference type="ARBA" id="ARBA00012797"/>
    </source>
</evidence>
<evidence type="ECO:0000256" key="8">
    <source>
        <dbReference type="ARBA" id="ARBA00048434"/>
    </source>
</evidence>
<feature type="compositionally biased region" description="Basic and acidic residues" evidence="9">
    <location>
        <begin position="60"/>
        <end position="70"/>
    </location>
</feature>
<keyword evidence="12" id="KW-1185">Reference proteome</keyword>
<evidence type="ECO:0000256" key="2">
    <source>
        <dbReference type="ARBA" id="ARBA00020451"/>
    </source>
</evidence>
<keyword evidence="4 11" id="KW-0808">Transferase</keyword>
<dbReference type="InterPro" id="IPR028564">
    <property type="entry name" value="MT_TRM10-typ"/>
</dbReference>
<evidence type="ECO:0000256" key="7">
    <source>
        <dbReference type="ARBA" id="ARBA00032166"/>
    </source>
</evidence>
<feature type="region of interest" description="Disordered" evidence="9">
    <location>
        <begin position="1"/>
        <end position="37"/>
    </location>
</feature>
<dbReference type="GO" id="GO:0005634">
    <property type="term" value="C:nucleus"/>
    <property type="evidence" value="ECO:0007669"/>
    <property type="project" value="TreeGrafter"/>
</dbReference>
<dbReference type="STRING" id="5353.A0A1Q3E0N5"/>
<evidence type="ECO:0000313" key="11">
    <source>
        <dbReference type="EMBL" id="GAW00813.1"/>
    </source>
</evidence>
<sequence>MSVLEEPVSLQIDAPEAPSNDETLEISPAPDTESISEVKMSKKAMKKAAKAERYQAFKLERRAREKQMQKEKRRLKAQKRAAGELDDSAELEEKARKRQKMSGFGGKIVLDLSFDELMSEKEINSLCSQLAYTYSANRNASYPFTLLCTSLNGRASSSTREASLTQADLDVQKQNIVYLTADSGEEIEELKPGETYIIGALVDRNRYKNLTFDKANKESIRHARLPIGKYISSLPTRKVLTVNQVFEIMLKWVETRDWEEAFNCIIPKRKFLDGKKKGKDRKSLSETEDVVTEGEGGDITSDQVALKIGAEDLETVVQEDQLLEAQA</sequence>
<dbReference type="PANTHER" id="PTHR13563:SF13">
    <property type="entry name" value="TRNA METHYLTRANSFERASE 10 HOMOLOG A"/>
    <property type="match status" value="1"/>
</dbReference>
<keyword evidence="5" id="KW-0949">S-adenosyl-L-methionine</keyword>
<evidence type="ECO:0000256" key="4">
    <source>
        <dbReference type="ARBA" id="ARBA00022679"/>
    </source>
</evidence>
<protein>
    <recommendedName>
        <fullName evidence="2">tRNA (guanine(9)-N1)-methyltransferase</fullName>
        <ecNumber evidence="1">2.1.1.221</ecNumber>
    </recommendedName>
    <alternativeName>
        <fullName evidence="7">tRNA methyltransferase 10</fullName>
    </alternativeName>
    <alternativeName>
        <fullName evidence="6">tRNA(m1G9)-methyltransferase</fullName>
    </alternativeName>
</protein>
<proteinExistence type="predicted"/>
<dbReference type="EC" id="2.1.1.221" evidence="1"/>
<dbReference type="Proteomes" id="UP000188533">
    <property type="component" value="Unassembled WGS sequence"/>
</dbReference>
<evidence type="ECO:0000256" key="5">
    <source>
        <dbReference type="ARBA" id="ARBA00022691"/>
    </source>
</evidence>
<reference evidence="11 12" key="1">
    <citation type="submission" date="2016-08" db="EMBL/GenBank/DDBJ databases">
        <authorList>
            <consortium name="Lentinula edodes genome sequencing consortium"/>
            <person name="Sakamoto Y."/>
            <person name="Nakade K."/>
            <person name="Sato S."/>
            <person name="Yoshida Y."/>
            <person name="Miyazaki K."/>
            <person name="Natsume S."/>
            <person name="Konno N."/>
        </authorList>
    </citation>
    <scope>NUCLEOTIDE SEQUENCE [LARGE SCALE GENOMIC DNA]</scope>
    <source>
        <strain evidence="11 12">NBRC 111202</strain>
    </source>
</reference>
<comment type="caution">
    <text evidence="11">The sequence shown here is derived from an EMBL/GenBank/DDBJ whole genome shotgun (WGS) entry which is preliminary data.</text>
</comment>
<evidence type="ECO:0000313" key="12">
    <source>
        <dbReference type="Proteomes" id="UP000188533"/>
    </source>
</evidence>
<evidence type="ECO:0000256" key="6">
    <source>
        <dbReference type="ARBA" id="ARBA00031792"/>
    </source>
</evidence>
<feature type="region of interest" description="Disordered" evidence="9">
    <location>
        <begin position="60"/>
        <end position="89"/>
    </location>
</feature>
<dbReference type="AlphaFoldDB" id="A0A1Q3E0N5"/>
<feature type="region of interest" description="Disordered" evidence="9">
    <location>
        <begin position="275"/>
        <end position="296"/>
    </location>
</feature>
<organism evidence="11 12">
    <name type="scientific">Lentinula edodes</name>
    <name type="common">Shiitake mushroom</name>
    <name type="synonym">Lentinus edodes</name>
    <dbReference type="NCBI Taxonomy" id="5353"/>
    <lineage>
        <taxon>Eukaryota</taxon>
        <taxon>Fungi</taxon>
        <taxon>Dikarya</taxon>
        <taxon>Basidiomycota</taxon>
        <taxon>Agaricomycotina</taxon>
        <taxon>Agaricomycetes</taxon>
        <taxon>Agaricomycetidae</taxon>
        <taxon>Agaricales</taxon>
        <taxon>Marasmiineae</taxon>
        <taxon>Omphalotaceae</taxon>
        <taxon>Lentinula</taxon>
    </lineage>
</organism>
<dbReference type="GO" id="GO:0000049">
    <property type="term" value="F:tRNA binding"/>
    <property type="evidence" value="ECO:0007669"/>
    <property type="project" value="TreeGrafter"/>
</dbReference>
<dbReference type="PROSITE" id="PS51675">
    <property type="entry name" value="SAM_MT_TRM10"/>
    <property type="match status" value="1"/>
</dbReference>
<reference evidence="11 12" key="2">
    <citation type="submission" date="2017-02" db="EMBL/GenBank/DDBJ databases">
        <title>A genome survey and senescence transcriptome analysis in Lentinula edodes.</title>
        <authorList>
            <person name="Sakamoto Y."/>
            <person name="Nakade K."/>
            <person name="Sato S."/>
            <person name="Yoshida Y."/>
            <person name="Miyazaki K."/>
            <person name="Natsume S."/>
            <person name="Konno N."/>
        </authorList>
    </citation>
    <scope>NUCLEOTIDE SEQUENCE [LARGE SCALE GENOMIC DNA]</scope>
    <source>
        <strain evidence="11 12">NBRC 111202</strain>
    </source>
</reference>